<dbReference type="InterPro" id="IPR051781">
    <property type="entry name" value="Metallo-dep_Hydrolase"/>
</dbReference>
<evidence type="ECO:0000259" key="1">
    <source>
        <dbReference type="Pfam" id="PF01979"/>
    </source>
</evidence>
<dbReference type="Gene3D" id="3.20.20.140">
    <property type="entry name" value="Metal-dependent hydrolases"/>
    <property type="match status" value="1"/>
</dbReference>
<dbReference type="SUPFAM" id="SSF51556">
    <property type="entry name" value="Metallo-dependent hydrolases"/>
    <property type="match status" value="1"/>
</dbReference>
<comment type="caution">
    <text evidence="2">The sequence shown here is derived from an EMBL/GenBank/DDBJ whole genome shotgun (WGS) entry which is preliminary data.</text>
</comment>
<reference evidence="2" key="1">
    <citation type="submission" date="2020-06" db="EMBL/GenBank/DDBJ databases">
        <title>Legume-microbial interactions unlock mineral nutrients during tropical forest succession.</title>
        <authorList>
            <person name="Epihov D.Z."/>
        </authorList>
    </citation>
    <scope>NUCLEOTIDE SEQUENCE [LARGE SCALE GENOMIC DNA]</scope>
    <source>
        <strain evidence="2">Pan2503</strain>
    </source>
</reference>
<dbReference type="SUPFAM" id="SSF51338">
    <property type="entry name" value="Composite domain of metallo-dependent hydrolases"/>
    <property type="match status" value="1"/>
</dbReference>
<dbReference type="Proteomes" id="UP000567293">
    <property type="component" value="Unassembled WGS sequence"/>
</dbReference>
<keyword evidence="3" id="KW-1185">Reference proteome</keyword>
<organism evidence="2 3">
    <name type="scientific">Candidatus Acidiferrum panamense</name>
    <dbReference type="NCBI Taxonomy" id="2741543"/>
    <lineage>
        <taxon>Bacteria</taxon>
        <taxon>Pseudomonadati</taxon>
        <taxon>Acidobacteriota</taxon>
        <taxon>Terriglobia</taxon>
        <taxon>Candidatus Acidiferrales</taxon>
        <taxon>Candidatus Acidiferrum</taxon>
    </lineage>
</organism>
<evidence type="ECO:0000313" key="3">
    <source>
        <dbReference type="Proteomes" id="UP000567293"/>
    </source>
</evidence>
<feature type="non-terminal residue" evidence="2">
    <location>
        <position position="1"/>
    </location>
</feature>
<sequence>ITAEGGHSTENTPDEWIEWMGATRIASGPDDWRLAVREQFHKGADVIKLGSHFSLAEIRAAVEEAHELGLKVTVDAETFYIRRAVEAGVDTIEHPLPRTDETIQLMAQKGVAADPTLVPYQIIFDEWGGYFGSTSRRFTFSNEANLEMLGKLRRAGIKCGVGTDLILHWYRYLPGPYIRELKNFVAAGWSVPEALVAATKTNAEILDMDDRLGTLAPGKLADVLVVNGRPDENLDELAHVDLVIRDGYTVVEGGKLVIPRHTSAPPPKKAQGAGRG</sequence>
<gene>
    <name evidence="2" type="ORF">HRJ53_09685</name>
</gene>
<dbReference type="EMBL" id="JACDQQ010000932">
    <property type="protein sequence ID" value="MBA0085257.1"/>
    <property type="molecule type" value="Genomic_DNA"/>
</dbReference>
<dbReference type="Pfam" id="PF01979">
    <property type="entry name" value="Amidohydro_1"/>
    <property type="match status" value="1"/>
</dbReference>
<accession>A0A7V8NQ42</accession>
<dbReference type="InterPro" id="IPR006680">
    <property type="entry name" value="Amidohydro-rel"/>
</dbReference>
<name>A0A7V8NQ42_9BACT</name>
<protein>
    <submittedName>
        <fullName evidence="2">Amidohydrolase family protein</fullName>
    </submittedName>
</protein>
<evidence type="ECO:0000313" key="2">
    <source>
        <dbReference type="EMBL" id="MBA0085257.1"/>
    </source>
</evidence>
<dbReference type="GO" id="GO:0016810">
    <property type="term" value="F:hydrolase activity, acting on carbon-nitrogen (but not peptide) bonds"/>
    <property type="evidence" value="ECO:0007669"/>
    <property type="project" value="InterPro"/>
</dbReference>
<dbReference type="InterPro" id="IPR011059">
    <property type="entry name" value="Metal-dep_hydrolase_composite"/>
</dbReference>
<proteinExistence type="predicted"/>
<dbReference type="PANTHER" id="PTHR43135">
    <property type="entry name" value="ALPHA-D-RIBOSE 1-METHYLPHOSPHONATE 5-TRIPHOSPHATE DIPHOSPHATASE"/>
    <property type="match status" value="1"/>
</dbReference>
<dbReference type="PANTHER" id="PTHR43135:SF3">
    <property type="entry name" value="ALPHA-D-RIBOSE 1-METHYLPHOSPHONATE 5-TRIPHOSPHATE DIPHOSPHATASE"/>
    <property type="match status" value="1"/>
</dbReference>
<dbReference type="InterPro" id="IPR032466">
    <property type="entry name" value="Metal_Hydrolase"/>
</dbReference>
<feature type="domain" description="Amidohydrolase-related" evidence="1">
    <location>
        <begin position="27"/>
        <end position="249"/>
    </location>
</feature>
<dbReference type="AlphaFoldDB" id="A0A7V8NQ42"/>